<dbReference type="OrthoDB" id="9800897at2"/>
<dbReference type="EMBL" id="FCNX02000019">
    <property type="protein sequence ID" value="SAK99440.1"/>
    <property type="molecule type" value="Genomic_DNA"/>
</dbReference>
<dbReference type="RefSeq" id="WP_061138009.1">
    <property type="nucleotide sequence ID" value="NZ_FCNX02000019.1"/>
</dbReference>
<feature type="modified residue" description="4-aspartylphosphate" evidence="3">
    <location>
        <position position="52"/>
    </location>
</feature>
<accession>A0A158DYG0</accession>
<proteinExistence type="predicted"/>
<dbReference type="Pfam" id="PF00072">
    <property type="entry name" value="Response_reg"/>
    <property type="match status" value="1"/>
</dbReference>
<dbReference type="STRING" id="1777138.AWB77_05980"/>
<dbReference type="SMART" id="SM00448">
    <property type="entry name" value="REC"/>
    <property type="match status" value="1"/>
</dbReference>
<dbReference type="InterPro" id="IPR050595">
    <property type="entry name" value="Bact_response_regulator"/>
</dbReference>
<evidence type="ECO:0000259" key="4">
    <source>
        <dbReference type="PROSITE" id="PS50110"/>
    </source>
</evidence>
<name>A0A158DYG0_9BURK</name>
<dbReference type="Gene3D" id="3.40.50.2300">
    <property type="match status" value="1"/>
</dbReference>
<dbReference type="InterPro" id="IPR011006">
    <property type="entry name" value="CheY-like_superfamily"/>
</dbReference>
<keyword evidence="2" id="KW-0902">Two-component regulatory system</keyword>
<dbReference type="AlphaFoldDB" id="A0A158DYG0"/>
<evidence type="ECO:0000256" key="2">
    <source>
        <dbReference type="ARBA" id="ARBA00023012"/>
    </source>
</evidence>
<evidence type="ECO:0000256" key="1">
    <source>
        <dbReference type="ARBA" id="ARBA00022553"/>
    </source>
</evidence>
<dbReference type="PROSITE" id="PS50110">
    <property type="entry name" value="RESPONSE_REGULATORY"/>
    <property type="match status" value="1"/>
</dbReference>
<dbReference type="PANTHER" id="PTHR44591">
    <property type="entry name" value="STRESS RESPONSE REGULATOR PROTEIN 1"/>
    <property type="match status" value="1"/>
</dbReference>
<dbReference type="GO" id="GO:0000160">
    <property type="term" value="P:phosphorelay signal transduction system"/>
    <property type="evidence" value="ECO:0007669"/>
    <property type="project" value="UniProtKB-KW"/>
</dbReference>
<dbReference type="CDD" id="cd00156">
    <property type="entry name" value="REC"/>
    <property type="match status" value="1"/>
</dbReference>
<dbReference type="PANTHER" id="PTHR44591:SF14">
    <property type="entry name" value="PROTEIN PILG"/>
    <property type="match status" value="1"/>
</dbReference>
<reference evidence="5" key="1">
    <citation type="submission" date="2016-01" db="EMBL/GenBank/DDBJ databases">
        <authorList>
            <person name="Peeters C."/>
        </authorList>
    </citation>
    <scope>NUCLEOTIDE SEQUENCE</scope>
    <source>
        <strain evidence="5">LMG 29320</strain>
    </source>
</reference>
<gene>
    <name evidence="5" type="ORF">AWB77_05980</name>
</gene>
<dbReference type="Proteomes" id="UP000054903">
    <property type="component" value="Unassembled WGS sequence"/>
</dbReference>
<protein>
    <submittedName>
        <fullName evidence="5">Two component transcriptional regulator</fullName>
    </submittedName>
</protein>
<keyword evidence="1 3" id="KW-0597">Phosphoprotein</keyword>
<comment type="caution">
    <text evidence="5">The sequence shown here is derived from an EMBL/GenBank/DDBJ whole genome shotgun (WGS) entry which is preliminary data.</text>
</comment>
<sequence>MANLVVVDDESLVTDFLKFLLEDAGHVVHVASNGAEGLQVVRRTKPSLVVTDFMMPVSSGVDLARALSGDDEFSHIPIVLCSAAPQAVDPADRALFVAILKKPYPPDRLLAILALHLDGGSAGSRDQLQ</sequence>
<dbReference type="InterPro" id="IPR001789">
    <property type="entry name" value="Sig_transdc_resp-reg_receiver"/>
</dbReference>
<evidence type="ECO:0000313" key="5">
    <source>
        <dbReference type="EMBL" id="SAK99440.1"/>
    </source>
</evidence>
<evidence type="ECO:0000256" key="3">
    <source>
        <dbReference type="PROSITE-ProRule" id="PRU00169"/>
    </source>
</evidence>
<feature type="domain" description="Response regulatory" evidence="4">
    <location>
        <begin position="3"/>
        <end position="117"/>
    </location>
</feature>
<evidence type="ECO:0000313" key="6">
    <source>
        <dbReference type="Proteomes" id="UP000054903"/>
    </source>
</evidence>
<keyword evidence="6" id="KW-1185">Reference proteome</keyword>
<organism evidence="5 6">
    <name type="scientific">Caballeronia fortuita</name>
    <dbReference type="NCBI Taxonomy" id="1777138"/>
    <lineage>
        <taxon>Bacteria</taxon>
        <taxon>Pseudomonadati</taxon>
        <taxon>Pseudomonadota</taxon>
        <taxon>Betaproteobacteria</taxon>
        <taxon>Burkholderiales</taxon>
        <taxon>Burkholderiaceae</taxon>
        <taxon>Caballeronia</taxon>
    </lineage>
</organism>
<dbReference type="SUPFAM" id="SSF52172">
    <property type="entry name" value="CheY-like"/>
    <property type="match status" value="1"/>
</dbReference>